<protein>
    <submittedName>
        <fullName evidence="1">Uncharacterized protein</fullName>
    </submittedName>
</protein>
<dbReference type="EMBL" id="KI913961">
    <property type="protein sequence ID" value="ETW02465.1"/>
    <property type="molecule type" value="Genomic_DNA"/>
</dbReference>
<dbReference type="STRING" id="157072.A0A024U8E4"/>
<gene>
    <name evidence="1" type="ORF">H310_05974</name>
</gene>
<dbReference type="PANTHER" id="PTHR14614:SF157">
    <property type="entry name" value="METHYLTRANSFERASE TYPE 12 DOMAIN-CONTAINING PROTEIN"/>
    <property type="match status" value="1"/>
</dbReference>
<sequence>MMHSPTKDDDDDFFNPALFLNENYTNTEYEFGDTRQSLLSSKAASTDHDLTGQVVWPVSILLSWFVVSNRDLFRDKVVLELGAGAGLAGFVASQFAARTAITDGNDVVLRLLDRNADQASTVCGVFKLLWGEEDSVIQFQKDFPYPVDVMLGADVVCWPNLVLPLLRTIKHLMHQHARPFEVVFYCGFVCRAQSTQDLFFAQAKIMGFKLWFVPHDDFLPTPRPANVTSTMELNLLGLSLDTTAPLAMDPVVFCDNLQDLQTAC</sequence>
<dbReference type="AlphaFoldDB" id="A0A024U8E4"/>
<accession>A0A024U8E4</accession>
<dbReference type="Pfam" id="PF10294">
    <property type="entry name" value="Methyltransf_16"/>
    <property type="match status" value="1"/>
</dbReference>
<dbReference type="InterPro" id="IPR019410">
    <property type="entry name" value="Methyltransf_16"/>
</dbReference>
<dbReference type="OrthoDB" id="46564at2759"/>
<name>A0A024U8E4_9STRA</name>
<dbReference type="RefSeq" id="XP_008869070.1">
    <property type="nucleotide sequence ID" value="XM_008870848.1"/>
</dbReference>
<dbReference type="InterPro" id="IPR029063">
    <property type="entry name" value="SAM-dependent_MTases_sf"/>
</dbReference>
<dbReference type="VEuPathDB" id="FungiDB:H310_05974"/>
<dbReference type="SUPFAM" id="SSF53335">
    <property type="entry name" value="S-adenosyl-L-methionine-dependent methyltransferases"/>
    <property type="match status" value="1"/>
</dbReference>
<evidence type="ECO:0000313" key="1">
    <source>
        <dbReference type="EMBL" id="ETW02465.1"/>
    </source>
</evidence>
<dbReference type="PANTHER" id="PTHR14614">
    <property type="entry name" value="HEPATOCELLULAR CARCINOMA-ASSOCIATED ANTIGEN"/>
    <property type="match status" value="1"/>
</dbReference>
<proteinExistence type="predicted"/>
<dbReference type="GeneID" id="20083024"/>
<dbReference type="Gene3D" id="3.40.50.150">
    <property type="entry name" value="Vaccinia Virus protein VP39"/>
    <property type="match status" value="1"/>
</dbReference>
<dbReference type="eggNOG" id="ENOG502S0E3">
    <property type="taxonomic scope" value="Eukaryota"/>
</dbReference>
<organism evidence="1">
    <name type="scientific">Aphanomyces invadans</name>
    <dbReference type="NCBI Taxonomy" id="157072"/>
    <lineage>
        <taxon>Eukaryota</taxon>
        <taxon>Sar</taxon>
        <taxon>Stramenopiles</taxon>
        <taxon>Oomycota</taxon>
        <taxon>Saprolegniomycetes</taxon>
        <taxon>Saprolegniales</taxon>
        <taxon>Verrucalvaceae</taxon>
        <taxon>Aphanomyces</taxon>
    </lineage>
</organism>
<reference evidence="1" key="1">
    <citation type="submission" date="2013-12" db="EMBL/GenBank/DDBJ databases">
        <title>The Genome Sequence of Aphanomyces invadans NJM9701.</title>
        <authorList>
            <consortium name="The Broad Institute Genomics Platform"/>
            <person name="Russ C."/>
            <person name="Tyler B."/>
            <person name="van West P."/>
            <person name="Dieguez-Uribeondo J."/>
            <person name="Young S.K."/>
            <person name="Zeng Q."/>
            <person name="Gargeya S."/>
            <person name="Fitzgerald M."/>
            <person name="Abouelleil A."/>
            <person name="Alvarado L."/>
            <person name="Chapman S.B."/>
            <person name="Gainer-Dewar J."/>
            <person name="Goldberg J."/>
            <person name="Griggs A."/>
            <person name="Gujja S."/>
            <person name="Hansen M."/>
            <person name="Howarth C."/>
            <person name="Imamovic A."/>
            <person name="Ireland A."/>
            <person name="Larimer J."/>
            <person name="McCowan C."/>
            <person name="Murphy C."/>
            <person name="Pearson M."/>
            <person name="Poon T.W."/>
            <person name="Priest M."/>
            <person name="Roberts A."/>
            <person name="Saif S."/>
            <person name="Shea T."/>
            <person name="Sykes S."/>
            <person name="Wortman J."/>
            <person name="Nusbaum C."/>
            <person name="Birren B."/>
        </authorList>
    </citation>
    <scope>NUCLEOTIDE SEQUENCE [LARGE SCALE GENOMIC DNA]</scope>
    <source>
        <strain evidence="1">NJM9701</strain>
    </source>
</reference>